<dbReference type="EMBL" id="VNKQ01000004">
    <property type="protein sequence ID" value="KAG0651787.1"/>
    <property type="molecule type" value="Genomic_DNA"/>
</dbReference>
<reference evidence="4" key="1">
    <citation type="submission" date="2019-07" db="EMBL/GenBank/DDBJ databases">
        <title>Hyphodiscus hymeniophilus genome sequencing and assembly.</title>
        <authorList>
            <person name="Kramer G."/>
            <person name="Nodwell J."/>
        </authorList>
    </citation>
    <scope>NUCLEOTIDE SEQUENCE</scope>
    <source>
        <strain evidence="4">ATCC 34498</strain>
    </source>
</reference>
<dbReference type="OrthoDB" id="286301at2759"/>
<gene>
    <name evidence="4" type="ORF">D0Z07_1541</name>
</gene>
<keyword evidence="2" id="KW-0472">Membrane</keyword>
<dbReference type="SUPFAM" id="SSF82153">
    <property type="entry name" value="FAS1 domain"/>
    <property type="match status" value="2"/>
</dbReference>
<organism evidence="4 5">
    <name type="scientific">Hyphodiscus hymeniophilus</name>
    <dbReference type="NCBI Taxonomy" id="353542"/>
    <lineage>
        <taxon>Eukaryota</taxon>
        <taxon>Fungi</taxon>
        <taxon>Dikarya</taxon>
        <taxon>Ascomycota</taxon>
        <taxon>Pezizomycotina</taxon>
        <taxon>Leotiomycetes</taxon>
        <taxon>Helotiales</taxon>
        <taxon>Hyphodiscaceae</taxon>
        <taxon>Hyphodiscus</taxon>
    </lineage>
</organism>
<dbReference type="InterPro" id="IPR000782">
    <property type="entry name" value="FAS1_domain"/>
</dbReference>
<name>A0A9P6VQJ4_9HELO</name>
<dbReference type="InterPro" id="IPR050904">
    <property type="entry name" value="Adhesion/Biosynth-related"/>
</dbReference>
<dbReference type="Gene3D" id="2.30.180.10">
    <property type="entry name" value="FAS1 domain"/>
    <property type="match status" value="2"/>
</dbReference>
<evidence type="ECO:0000313" key="4">
    <source>
        <dbReference type="EMBL" id="KAG0651787.1"/>
    </source>
</evidence>
<comment type="caution">
    <text evidence="4">The sequence shown here is derived from an EMBL/GenBank/DDBJ whole genome shotgun (WGS) entry which is preliminary data.</text>
</comment>
<dbReference type="InterPro" id="IPR036378">
    <property type="entry name" value="FAS1_dom_sf"/>
</dbReference>
<feature type="region of interest" description="Disordered" evidence="1">
    <location>
        <begin position="388"/>
        <end position="432"/>
    </location>
</feature>
<keyword evidence="2" id="KW-0812">Transmembrane</keyword>
<dbReference type="PROSITE" id="PS50213">
    <property type="entry name" value="FAS1"/>
    <property type="match status" value="2"/>
</dbReference>
<dbReference type="Proteomes" id="UP000785200">
    <property type="component" value="Unassembled WGS sequence"/>
</dbReference>
<feature type="transmembrane region" description="Helical" evidence="2">
    <location>
        <begin position="339"/>
        <end position="361"/>
    </location>
</feature>
<evidence type="ECO:0000313" key="5">
    <source>
        <dbReference type="Proteomes" id="UP000785200"/>
    </source>
</evidence>
<dbReference type="GO" id="GO:0016236">
    <property type="term" value="P:macroautophagy"/>
    <property type="evidence" value="ECO:0007669"/>
    <property type="project" value="TreeGrafter"/>
</dbReference>
<keyword evidence="2" id="KW-1133">Transmembrane helix</keyword>
<dbReference type="PANTHER" id="PTHR10900:SF77">
    <property type="entry name" value="FI19380P1"/>
    <property type="match status" value="1"/>
</dbReference>
<dbReference type="GO" id="GO:0000329">
    <property type="term" value="C:fungal-type vacuole membrane"/>
    <property type="evidence" value="ECO:0007669"/>
    <property type="project" value="TreeGrafter"/>
</dbReference>
<accession>A0A9P6VQJ4</accession>
<feature type="domain" description="FAS1" evidence="3">
    <location>
        <begin position="163"/>
        <end position="304"/>
    </location>
</feature>
<evidence type="ECO:0000256" key="1">
    <source>
        <dbReference type="SAM" id="MobiDB-lite"/>
    </source>
</evidence>
<protein>
    <submittedName>
        <fullName evidence="4">Fasciclin arabinogalactan</fullName>
    </submittedName>
</protein>
<dbReference type="AlphaFoldDB" id="A0A9P6VQJ4"/>
<feature type="domain" description="FAS1" evidence="3">
    <location>
        <begin position="11"/>
        <end position="161"/>
    </location>
</feature>
<proteinExistence type="predicted"/>
<sequence>MASWDVRDVLPSSIIPTLASYPDLSTLYSYINGSTKLFNLLNTAENFTFLAPTNDAIAQWIVSNGNNTPAADVIEAQLSYHLLNGSWPTVDFTAAPQFAATDLTNSTYNNVTIFPGGQRVELVAGPGGDPEIISSNKTATTISTKDVVCLNGLIQFVNSILSIPTSLVLLTAQANMSFFIAILNRANFLSINDQGLIEFVNYASFTPNMTFFVPNSAAALATFTDSVSTNISAADLTALFDYHIVPDQVLYSPDFVNGTILRTAQGDNLTITTVGNDTYVNMAKILESDYLIVNGVIHTIDNLLDRSNETIPQQAIANTTSPSSRSSGSSSGLSTGAKAAIGVVIPVVVLAVLAALFFWFWRRRKAKRIQAELDSSAVVGEMGTTPAAASELYSPGPKKALPSQDAPGELPSDTRPQELAGGANSLRPVELE</sequence>
<evidence type="ECO:0000259" key="3">
    <source>
        <dbReference type="PROSITE" id="PS50213"/>
    </source>
</evidence>
<dbReference type="PANTHER" id="PTHR10900">
    <property type="entry name" value="PERIOSTIN-RELATED"/>
    <property type="match status" value="1"/>
</dbReference>
<evidence type="ECO:0000256" key="2">
    <source>
        <dbReference type="SAM" id="Phobius"/>
    </source>
</evidence>
<dbReference type="Pfam" id="PF02469">
    <property type="entry name" value="Fasciclin"/>
    <property type="match status" value="2"/>
</dbReference>
<dbReference type="SMART" id="SM00554">
    <property type="entry name" value="FAS1"/>
    <property type="match status" value="2"/>
</dbReference>
<keyword evidence="5" id="KW-1185">Reference proteome</keyword>